<dbReference type="Gene3D" id="1.20.1110.10">
    <property type="entry name" value="Calcium-transporting ATPase, transmembrane domain"/>
    <property type="match status" value="2"/>
</dbReference>
<feature type="region of interest" description="Disordered" evidence="19">
    <location>
        <begin position="2461"/>
        <end position="2525"/>
    </location>
</feature>
<dbReference type="InterPro" id="IPR004014">
    <property type="entry name" value="ATPase_P-typ_cation-transptr_N"/>
</dbReference>
<feature type="transmembrane region" description="Helical" evidence="20">
    <location>
        <begin position="810"/>
        <end position="835"/>
    </location>
</feature>
<dbReference type="InterPro" id="IPR023299">
    <property type="entry name" value="ATPase_P-typ_cyto_dom_N"/>
</dbReference>
<feature type="compositionally biased region" description="Basic residues" evidence="19">
    <location>
        <begin position="2833"/>
        <end position="2842"/>
    </location>
</feature>
<dbReference type="GO" id="GO:0046872">
    <property type="term" value="F:metal ion binding"/>
    <property type="evidence" value="ECO:0007669"/>
    <property type="project" value="UniProtKB-KW"/>
</dbReference>
<dbReference type="Pfam" id="PF13246">
    <property type="entry name" value="Cation_ATPase"/>
    <property type="match status" value="1"/>
</dbReference>
<feature type="compositionally biased region" description="Low complexity" evidence="19">
    <location>
        <begin position="23"/>
        <end position="44"/>
    </location>
</feature>
<dbReference type="Pfam" id="PF00431">
    <property type="entry name" value="CUB"/>
    <property type="match status" value="1"/>
</dbReference>
<keyword evidence="10" id="KW-0106">Calcium</keyword>
<feature type="region of interest" description="Disordered" evidence="19">
    <location>
        <begin position="1334"/>
        <end position="1359"/>
    </location>
</feature>
<keyword evidence="17" id="KW-1015">Disulfide bond</keyword>
<evidence type="ECO:0000256" key="12">
    <source>
        <dbReference type="ARBA" id="ARBA00022842"/>
    </source>
</evidence>
<feature type="coiled-coil region" evidence="18">
    <location>
        <begin position="1244"/>
        <end position="1289"/>
    </location>
</feature>
<dbReference type="GO" id="GO:0006874">
    <property type="term" value="P:intracellular calcium ion homeostasis"/>
    <property type="evidence" value="ECO:0007669"/>
    <property type="project" value="TreeGrafter"/>
</dbReference>
<dbReference type="InterPro" id="IPR035914">
    <property type="entry name" value="Sperma_CUB_dom_sf"/>
</dbReference>
<keyword evidence="15" id="KW-0406">Ion transport</keyword>
<dbReference type="InterPro" id="IPR000859">
    <property type="entry name" value="CUB_dom"/>
</dbReference>
<dbReference type="SUPFAM" id="SSF49854">
    <property type="entry name" value="Spermadhesin, CUB domain"/>
    <property type="match status" value="1"/>
</dbReference>
<feature type="region of interest" description="Disordered" evidence="19">
    <location>
        <begin position="1932"/>
        <end position="1959"/>
    </location>
</feature>
<evidence type="ECO:0000256" key="2">
    <source>
        <dbReference type="ARBA" id="ARBA00012790"/>
    </source>
</evidence>
<keyword evidence="13" id="KW-1278">Translocase</keyword>
<evidence type="ECO:0000256" key="7">
    <source>
        <dbReference type="ARBA" id="ARBA00022723"/>
    </source>
</evidence>
<dbReference type="InterPro" id="IPR059000">
    <property type="entry name" value="ATPase_P-type_domA"/>
</dbReference>
<comment type="subcellular location">
    <subcellularLocation>
        <location evidence="1">Endomembrane system</location>
        <topology evidence="1">Multi-pass membrane protein</topology>
    </subcellularLocation>
</comment>
<evidence type="ECO:0000256" key="19">
    <source>
        <dbReference type="SAM" id="MobiDB-lite"/>
    </source>
</evidence>
<dbReference type="GO" id="GO:0016887">
    <property type="term" value="F:ATP hydrolysis activity"/>
    <property type="evidence" value="ECO:0007669"/>
    <property type="project" value="InterPro"/>
</dbReference>
<feature type="compositionally biased region" description="Polar residues" evidence="19">
    <location>
        <begin position="2473"/>
        <end position="2483"/>
    </location>
</feature>
<dbReference type="SMART" id="SM00831">
    <property type="entry name" value="Cation_ATPase_N"/>
    <property type="match status" value="1"/>
</dbReference>
<dbReference type="SUPFAM" id="SSF117281">
    <property type="entry name" value="Kelch motif"/>
    <property type="match status" value="1"/>
</dbReference>
<evidence type="ECO:0000259" key="21">
    <source>
        <dbReference type="PROSITE" id="PS01180"/>
    </source>
</evidence>
<dbReference type="InterPro" id="IPR001757">
    <property type="entry name" value="P_typ_ATPase"/>
</dbReference>
<keyword evidence="16 20" id="KW-0472">Membrane</keyword>
<feature type="transmembrane region" description="Helical" evidence="20">
    <location>
        <begin position="432"/>
        <end position="465"/>
    </location>
</feature>
<feature type="region of interest" description="Disordered" evidence="19">
    <location>
        <begin position="1498"/>
        <end position="1525"/>
    </location>
</feature>
<feature type="coiled-coil region" evidence="18">
    <location>
        <begin position="2685"/>
        <end position="2719"/>
    </location>
</feature>
<dbReference type="InterPro" id="IPR015915">
    <property type="entry name" value="Kelch-typ_b-propeller"/>
</dbReference>
<evidence type="ECO:0000256" key="5">
    <source>
        <dbReference type="ARBA" id="ARBA00022568"/>
    </source>
</evidence>
<dbReference type="GO" id="GO:0008608">
    <property type="term" value="P:attachment of spindle microtubules to kinetochore"/>
    <property type="evidence" value="ECO:0007669"/>
    <property type="project" value="InterPro"/>
</dbReference>
<keyword evidence="18" id="KW-0175">Coiled coil</keyword>
<dbReference type="GO" id="GO:0012505">
    <property type="term" value="C:endomembrane system"/>
    <property type="evidence" value="ECO:0007669"/>
    <property type="project" value="UniProtKB-SubCell"/>
</dbReference>
<evidence type="ECO:0000256" key="8">
    <source>
        <dbReference type="ARBA" id="ARBA00022737"/>
    </source>
</evidence>
<dbReference type="InterPro" id="IPR013962">
    <property type="entry name" value="DASH_Dam1"/>
</dbReference>
<dbReference type="Gene3D" id="3.40.1110.10">
    <property type="entry name" value="Calcium-transporting ATPase, cytoplasmic domain N"/>
    <property type="match status" value="1"/>
</dbReference>
<evidence type="ECO:0000256" key="18">
    <source>
        <dbReference type="SAM" id="Coils"/>
    </source>
</evidence>
<dbReference type="InterPro" id="IPR056737">
    <property type="entry name" value="Beta-prop_ATRN-MKLN-like"/>
</dbReference>
<keyword evidence="14 20" id="KW-1133">Transmembrane helix</keyword>
<evidence type="ECO:0000256" key="14">
    <source>
        <dbReference type="ARBA" id="ARBA00022989"/>
    </source>
</evidence>
<feature type="compositionally biased region" description="Low complexity" evidence="19">
    <location>
        <begin position="2843"/>
        <end position="2852"/>
    </location>
</feature>
<gene>
    <name evidence="22" type="ORF">KVV02_006197</name>
</gene>
<feature type="transmembrane region" description="Helical" evidence="20">
    <location>
        <begin position="209"/>
        <end position="230"/>
    </location>
</feature>
<keyword evidence="8" id="KW-0677">Repeat</keyword>
<evidence type="ECO:0000256" key="10">
    <source>
        <dbReference type="ARBA" id="ARBA00022837"/>
    </source>
</evidence>
<dbReference type="Pfam" id="PF24981">
    <property type="entry name" value="Beta-prop_ATRN-LZTR1"/>
    <property type="match status" value="1"/>
</dbReference>
<feature type="region of interest" description="Disordered" evidence="19">
    <location>
        <begin position="1081"/>
        <end position="1141"/>
    </location>
</feature>
<dbReference type="GO" id="GO:0042729">
    <property type="term" value="C:DASH complex"/>
    <property type="evidence" value="ECO:0007669"/>
    <property type="project" value="InterPro"/>
</dbReference>
<dbReference type="Pfam" id="PF00122">
    <property type="entry name" value="E1-E2_ATPase"/>
    <property type="match status" value="1"/>
</dbReference>
<dbReference type="Gene3D" id="2.70.150.10">
    <property type="entry name" value="Calcium-transporting ATPase, cytoplasmic transduction domain A"/>
    <property type="match status" value="1"/>
</dbReference>
<reference evidence="22" key="1">
    <citation type="submission" date="2021-07" db="EMBL/GenBank/DDBJ databases">
        <title>Draft genome of Mortierella alpina, strain LL118, isolated from an aspen leaf litter sample.</title>
        <authorList>
            <person name="Yang S."/>
            <person name="Vinatzer B.A."/>
        </authorList>
    </citation>
    <scope>NUCLEOTIDE SEQUENCE</scope>
    <source>
        <strain evidence="22">LL118</strain>
    </source>
</reference>
<evidence type="ECO:0000313" key="22">
    <source>
        <dbReference type="EMBL" id="KAG9325694.1"/>
    </source>
</evidence>
<feature type="compositionally biased region" description="Low complexity" evidence="19">
    <location>
        <begin position="1343"/>
        <end position="1356"/>
    </location>
</feature>
<feature type="region of interest" description="Disordered" evidence="19">
    <location>
        <begin position="2634"/>
        <end position="2674"/>
    </location>
</feature>
<keyword evidence="4" id="KW-0813">Transport</keyword>
<dbReference type="SUPFAM" id="SSF81665">
    <property type="entry name" value="Calcium ATPase, transmembrane domain M"/>
    <property type="match status" value="1"/>
</dbReference>
<proteinExistence type="predicted"/>
<accession>A0A9P8AAZ5</accession>
<dbReference type="NCBIfam" id="TIGR01494">
    <property type="entry name" value="ATPase_P-type"/>
    <property type="match status" value="1"/>
</dbReference>
<protein>
    <recommendedName>
        <fullName evidence="2">P-type Ca(2+) transporter</fullName>
        <ecNumber evidence="2">7.2.2.10</ecNumber>
    </recommendedName>
</protein>
<dbReference type="Gene3D" id="2.120.10.80">
    <property type="entry name" value="Kelch-type beta propeller"/>
    <property type="match status" value="2"/>
</dbReference>
<dbReference type="GO" id="GO:0005388">
    <property type="term" value="F:P-type calcium transporter activity"/>
    <property type="evidence" value="ECO:0007669"/>
    <property type="project" value="UniProtKB-EC"/>
</dbReference>
<keyword evidence="7" id="KW-0479">Metal-binding</keyword>
<feature type="region of interest" description="Disordered" evidence="19">
    <location>
        <begin position="2833"/>
        <end position="2860"/>
    </location>
</feature>
<feature type="region of interest" description="Disordered" evidence="19">
    <location>
        <begin position="2402"/>
        <end position="2429"/>
    </location>
</feature>
<evidence type="ECO:0000256" key="3">
    <source>
        <dbReference type="ARBA" id="ARBA00022441"/>
    </source>
</evidence>
<feature type="transmembrane region" description="Helical" evidence="20">
    <location>
        <begin position="910"/>
        <end position="933"/>
    </location>
</feature>
<dbReference type="EMBL" id="JAIFTL010000034">
    <property type="protein sequence ID" value="KAG9325694.1"/>
    <property type="molecule type" value="Genomic_DNA"/>
</dbReference>
<evidence type="ECO:0000256" key="11">
    <source>
        <dbReference type="ARBA" id="ARBA00022840"/>
    </source>
</evidence>
<dbReference type="PANTHER" id="PTHR24093:SF369">
    <property type="entry name" value="CALCIUM-TRANSPORTING ATPASE"/>
    <property type="match status" value="1"/>
</dbReference>
<dbReference type="CDD" id="cd00041">
    <property type="entry name" value="CUB"/>
    <property type="match status" value="1"/>
</dbReference>
<dbReference type="SUPFAM" id="SSF81653">
    <property type="entry name" value="Calcium ATPase, transduction domain A"/>
    <property type="match status" value="1"/>
</dbReference>
<sequence length="2860" mass="313337">MDKAELDSSQSEIQASQPANDHPSTQSESSATSTSATPQYASTTVATVADPRPTNNGPFSFTPDELMDLIDPKSPETLEVYGGVQGVLAGLHADPVKGLATHNQPLATVVSGESEKAESSSAAHGKSTGPVSFEDRVNYFGRNVLPKRKAKSIFELMWMALQEKILILLLVAAVVSVGLGLYEDFGMKHEPKVIYDKDFNASIREDPKIAWVEGVAILVAVMIVVLVGSINDFQKEKQFRKLNAKKEDREVKVLRNGETVLLSVFDIIVGDILHLEPGDVISADGIFLGGHNLKCDESAMTGESDAVKKVSYDEYRRMLEHETALHAKDGNDTAFDAHQALHGVDPFIISGSKVLEGVGLYAVTGVGENSFHGKTMMSLRTEPEDTPLQAKLNGLAEQIAKLGTLAAVIMLAALFIRYFIKFKDGIPKSTEIVSSIVQIIISAVTVIVVAVPEGLPLAVTLALAFATTRMLKDNNLVRVLAACETMGNATTICSDKTGTLTQNRMTIVAGTLGLNTRFIADAAEGDANPRAAIPINKHAVPMSQLVSNLPGAVTQLMHEAIAINSSAFESEDEKGNLSFIGSKTEVAMLDFSKKIGGADYRVLREASPVVHLYPFSSERKSMATIVQMGPKKFRLHAKGASEIIMKRCDKVLQISSGEDAPLSEKERNADVTELALNDELETHIHKTIISYATQSLRTIGVAYRDFESWPPAGVQLNADGEVPFSDVAESGMTFIGVVGIEDPLRDGVPDAVLACQRAGVFVRMQEPVMSAVQLLWVNLIMDTLAALALATDPPTLDLLDRQPEPRTAPLISFTMWKMILGQAILQLVITFVMFYSGMDIFNYNEIPSSLASRVPVVTGEIETAYRTFKRQELKTMVFNTFVFLQIFNEVNCRRLDNRLNIFAGIQNNRYFMIIFVIMVVFQILIVEFGGAAFETERLSAIQWLICVLLGLLSIPAGVLIRLIPESIFGSLKNRVNNGDGSTTGALPNFESFPDSNEAGRVNSIPASVGSNRANSIAGSGNNVYPSRDGLVWNPAITKVRSDLSLFKSIRGGRLSTDSDRSGHAVHAAAMVPTLVATSVGAGWSPRGRNTPGNSSSQVDVSNSSPRTSVIGSRRGTGHSSIRPATPQGTSSAPQDDEANSLRRSQHYHPLNASLGPKADLDHDLPVVLAQCKAISLEVGDPLDQLCMAVDKLVDTMAVVADIHAGLAQFNESFGSFLYGLKMNGGNVEWTEAPTKQSFERQEQREAEAIVLQQQQEELERIRHQHLLEQEQAERRRLEEEERLEAERVKASLAMLRSSGNNNNNNNSNGNTHGQYAKRGGIPVVTKGRGMAGTSRIPAARNNGARPAGSASGASRVGPGGAVRKLAGKMVMKRVADRLPLKYRDEPHRAPIEAIMRSLADNIEGQYLPDLVAVAGVARHRCNEYLGVLIHAKEVIKTSHKGVLFSLNPDRYPSRTGTVGLALAAAVPAVTNAEGTLHPHSWQGVSATIESTMAKGSARKRAAGQSRVSSISSSSQRSLTRRSSDEGSIITYRRREVVQDIIQDTDDYEPLAGMPSADNFLPRGRAIPHREYPTAATLCDADSPQTLGPGWNGTFASNSPEGMYPSQNRTCVWTIHAAASSSSRDYVIQVNFTTPIQLICGTDYLTLYDGPDTTSPRIAMICGQLWPDKLPTFYSTGPQLTAVFTSQERSPGSYGFTAVWTTVFTTEFKEFVARSQHAMAYDAAKDMVYIMGGTSLRDSMIWDMLSYQFGTNKWTKIDAGPRKPPSPRYGHFAFVHNSDVYVYGGITSIGGVADLWRFNVTSKAWDPLQAINQEKLPEGRAGSACVVVTANNSTKLYVFGGLDSKGVVSRDLNYYDIGQAMWRKSDHQNSVGLAGATAVYHKATDSIYYFGGMVNPTTRNVLTYQYRISQDLWYALAPRVDPFTTQPARYWSSVQLDPSSPPNSTDDDTPPEIEQNSDSEVSQNITAQYLPPVMYDQITTVWSPAALMGDDSVVMYGGMRPFGPGVNERDQSCFVKGFSIFDLSCQTWTTYETPELSAMPGGRANHTMILRPPGAAGGSPTAWTAYIFGGFDGIDHADVLNVTLNIAPTIPETVNTCRALRWCSLYDDCPNCNLSYCSYVNGLCLFDTDKAKASAQLLGTALDIPKTGTVQDLLRQRPELQKVQSIEGCPQRESLVLGNPFARTLDPDKEKSFIIYIDAHDLNIRFEVRTYPSMMLSFKTLNVWEGFMNMYWRADHGLTDGSWDGSSWTSSPRPSDIPNPWDTGVDVGDGPVISPAGFLNTSELMNRWTKYSGLDASVRASALRRNTSYIYFPANDPRRFSGYYVFSLTNHNPTPISYSLTVTLMDHPTPVDKAKSATFNMATLAFFMLGFVLAIALLVFMARKIRQLVEDRESAHRAVEMQMLEEDEEQRRNGRGNGGGGMNSNGEDGSLLLKKPMYRVVIGVQDRGRNVFGYSGSQLRQRTIRRDGPVLKPNQENGTKNGVMQSRDKGSATRSGMNSDSGQLQKDTAAVDASGPGTKHSRVRSDYIRDIGSAPLLLPDSVNAIRDTDSSELNRSFSMGDSRQSTSSVRDHEAEAAVGALSRRSAQSMSKNVDEKIQPDVGKTKKAAAVTTAQEGGNGLHRGWSLKSLGRSASLKRLQSHSSRISPEERKGLTSLDVPEENESTHSRNSSRCYDSEQEIVDLSRLTAQTDLLQARQEELERYRRQAEEEEEEAAALNFRRRNPIKMRGRQEYEPGPLLAMNILIVFPGDAGSRKVRQQGDAWKVDTATDGAAIEGAEGQRMRSAMMASDDTLYNTEKRLPPMAIGTVFVPDPVRWWAYKAKQQLDRRRFERQMRRRMLKHAQKQQQQQQGPQRPSPVKSR</sequence>
<dbReference type="Pfam" id="PF00690">
    <property type="entry name" value="Cation_ATPase_N"/>
    <property type="match status" value="1"/>
</dbReference>
<dbReference type="FunFam" id="1.20.1110.10:FF:000002">
    <property type="entry name" value="Calcium-transporting ATPase"/>
    <property type="match status" value="1"/>
</dbReference>
<dbReference type="GO" id="GO:0005524">
    <property type="term" value="F:ATP binding"/>
    <property type="evidence" value="ECO:0007669"/>
    <property type="project" value="UniProtKB-KW"/>
</dbReference>
<dbReference type="SUPFAM" id="SSF81660">
    <property type="entry name" value="Metal cation-transporting ATPase, ATP-binding domain N"/>
    <property type="match status" value="1"/>
</dbReference>
<feature type="compositionally biased region" description="Low complexity" evidence="19">
    <location>
        <begin position="1093"/>
        <end position="1104"/>
    </location>
</feature>
<feature type="region of interest" description="Disordered" evidence="19">
    <location>
        <begin position="1297"/>
        <end position="1316"/>
    </location>
</feature>
<evidence type="ECO:0000256" key="1">
    <source>
        <dbReference type="ARBA" id="ARBA00004127"/>
    </source>
</evidence>
<dbReference type="InterPro" id="IPR018303">
    <property type="entry name" value="ATPase_P-typ_P_site"/>
</dbReference>
<feature type="transmembrane region" description="Helical" evidence="20">
    <location>
        <begin position="399"/>
        <end position="420"/>
    </location>
</feature>
<dbReference type="PANTHER" id="PTHR24093">
    <property type="entry name" value="CATION TRANSPORTING ATPASE"/>
    <property type="match status" value="1"/>
</dbReference>
<dbReference type="FunFam" id="2.70.150.10:FF:000028">
    <property type="entry name" value="Calcium-transporting ATPase"/>
    <property type="match status" value="1"/>
</dbReference>
<name>A0A9P8AAZ5_MORAP</name>
<dbReference type="Pfam" id="PF00689">
    <property type="entry name" value="Cation_ATPase_C"/>
    <property type="match status" value="1"/>
</dbReference>
<comment type="caution">
    <text evidence="22">The sequence shown here is derived from an EMBL/GenBank/DDBJ whole genome shotgun (WGS) entry which is preliminary data.</text>
</comment>
<feature type="compositionally biased region" description="Polar residues" evidence="19">
    <location>
        <begin position="7"/>
        <end position="19"/>
    </location>
</feature>
<feature type="region of interest" description="Disordered" evidence="19">
    <location>
        <begin position="1"/>
        <end position="70"/>
    </location>
</feature>
<dbReference type="Proteomes" id="UP000717515">
    <property type="component" value="Unassembled WGS sequence"/>
</dbReference>
<feature type="compositionally biased region" description="Acidic residues" evidence="19">
    <location>
        <begin position="1944"/>
        <end position="1956"/>
    </location>
</feature>
<organism evidence="22 23">
    <name type="scientific">Mortierella alpina</name>
    <name type="common">Oleaginous fungus</name>
    <name type="synonym">Mortierella renispora</name>
    <dbReference type="NCBI Taxonomy" id="64518"/>
    <lineage>
        <taxon>Eukaryota</taxon>
        <taxon>Fungi</taxon>
        <taxon>Fungi incertae sedis</taxon>
        <taxon>Mucoromycota</taxon>
        <taxon>Mortierellomycotina</taxon>
        <taxon>Mortierellomycetes</taxon>
        <taxon>Mortierellales</taxon>
        <taxon>Mortierellaceae</taxon>
        <taxon>Mortierella</taxon>
    </lineage>
</organism>
<dbReference type="Gene3D" id="2.60.120.290">
    <property type="entry name" value="Spermadhesin, CUB domain"/>
    <property type="match status" value="1"/>
</dbReference>
<feature type="region of interest" description="Disordered" evidence="19">
    <location>
        <begin position="2551"/>
        <end position="2570"/>
    </location>
</feature>
<keyword evidence="11" id="KW-0067">ATP-binding</keyword>
<dbReference type="GO" id="GO:0005886">
    <property type="term" value="C:plasma membrane"/>
    <property type="evidence" value="ECO:0007669"/>
    <property type="project" value="TreeGrafter"/>
</dbReference>
<keyword evidence="3" id="KW-0880">Kelch repeat</keyword>
<dbReference type="Pfam" id="PF08653">
    <property type="entry name" value="DASH_Dam1"/>
    <property type="match status" value="1"/>
</dbReference>
<dbReference type="EC" id="7.2.2.10" evidence="2"/>
<feature type="compositionally biased region" description="Low complexity" evidence="19">
    <location>
        <begin position="1505"/>
        <end position="1517"/>
    </location>
</feature>
<feature type="transmembrane region" description="Helical" evidence="20">
    <location>
        <begin position="2360"/>
        <end position="2381"/>
    </location>
</feature>
<keyword evidence="12" id="KW-0460">Magnesium</keyword>
<feature type="compositionally biased region" description="Low complexity" evidence="19">
    <location>
        <begin position="1297"/>
        <end position="1310"/>
    </location>
</feature>
<keyword evidence="6 20" id="KW-0812">Transmembrane</keyword>
<dbReference type="InterPro" id="IPR008250">
    <property type="entry name" value="ATPase_P-typ_transduc_dom_A_sf"/>
</dbReference>
<keyword evidence="5" id="KW-0109">Calcium transport</keyword>
<dbReference type="PROSITE" id="PS00154">
    <property type="entry name" value="ATPASE_E1_E2"/>
    <property type="match status" value="1"/>
</dbReference>
<evidence type="ECO:0000256" key="20">
    <source>
        <dbReference type="SAM" id="Phobius"/>
    </source>
</evidence>
<feature type="domain" description="CUB" evidence="21">
    <location>
        <begin position="1578"/>
        <end position="1702"/>
    </location>
</feature>
<evidence type="ECO:0000256" key="4">
    <source>
        <dbReference type="ARBA" id="ARBA00022448"/>
    </source>
</evidence>
<keyword evidence="9" id="KW-0547">Nucleotide-binding</keyword>
<evidence type="ECO:0000256" key="13">
    <source>
        <dbReference type="ARBA" id="ARBA00022967"/>
    </source>
</evidence>
<feature type="compositionally biased region" description="Polar residues" evidence="19">
    <location>
        <begin position="2551"/>
        <end position="2567"/>
    </location>
</feature>
<feature type="transmembrane region" description="Helical" evidence="20">
    <location>
        <begin position="940"/>
        <end position="963"/>
    </location>
</feature>
<dbReference type="InterPro" id="IPR006068">
    <property type="entry name" value="ATPase_P-typ_cation-transptr_C"/>
</dbReference>
<dbReference type="GO" id="GO:0072686">
    <property type="term" value="C:mitotic spindle"/>
    <property type="evidence" value="ECO:0007669"/>
    <property type="project" value="InterPro"/>
</dbReference>
<evidence type="ECO:0000256" key="17">
    <source>
        <dbReference type="ARBA" id="ARBA00023157"/>
    </source>
</evidence>
<feature type="compositionally biased region" description="Polar residues" evidence="19">
    <location>
        <begin position="2491"/>
        <end position="2505"/>
    </location>
</feature>
<evidence type="ECO:0000313" key="23">
    <source>
        <dbReference type="Proteomes" id="UP000717515"/>
    </source>
</evidence>
<evidence type="ECO:0000256" key="15">
    <source>
        <dbReference type="ARBA" id="ARBA00023065"/>
    </source>
</evidence>
<dbReference type="SMART" id="SM00042">
    <property type="entry name" value="CUB"/>
    <property type="match status" value="1"/>
</dbReference>
<evidence type="ECO:0000256" key="9">
    <source>
        <dbReference type="ARBA" id="ARBA00022741"/>
    </source>
</evidence>
<feature type="transmembrane region" description="Helical" evidence="20">
    <location>
        <begin position="165"/>
        <end position="182"/>
    </location>
</feature>
<dbReference type="PROSITE" id="PS01180">
    <property type="entry name" value="CUB"/>
    <property type="match status" value="1"/>
</dbReference>
<dbReference type="InterPro" id="IPR023298">
    <property type="entry name" value="ATPase_P-typ_TM_dom_sf"/>
</dbReference>
<evidence type="ECO:0000256" key="6">
    <source>
        <dbReference type="ARBA" id="ARBA00022692"/>
    </source>
</evidence>
<feature type="region of interest" description="Disordered" evidence="19">
    <location>
        <begin position="110"/>
        <end position="129"/>
    </location>
</feature>
<dbReference type="PRINTS" id="PR00119">
    <property type="entry name" value="CATATPASE"/>
</dbReference>
<evidence type="ECO:0000256" key="16">
    <source>
        <dbReference type="ARBA" id="ARBA00023136"/>
    </source>
</evidence>